<evidence type="ECO:0000313" key="2">
    <source>
        <dbReference type="Proteomes" id="UP001341840"/>
    </source>
</evidence>
<gene>
    <name evidence="1" type="ORF">PIB30_055607</name>
</gene>
<sequence length="176" mass="19751">MKYRIERPYWLEFKKPTNLALSRKVLQANFIIPSNSTAPPSPTTVFSAFDSNCSKSPLPSIVTIEAAVLAAVSSTTPPSQPPRRLLPQTCVIVVQGRWLTKHLPLGPRERLKFTYCRLDSHYVTLRKRILMDPEEENQGANSSDESEEVLEYIPGAKPIEEEEVPEYIPGEGIADN</sequence>
<comment type="caution">
    <text evidence="1">The sequence shown here is derived from an EMBL/GenBank/DDBJ whole genome shotgun (WGS) entry which is preliminary data.</text>
</comment>
<accession>A0ABU6XH16</accession>
<evidence type="ECO:0000313" key="1">
    <source>
        <dbReference type="EMBL" id="MED6197329.1"/>
    </source>
</evidence>
<organism evidence="1 2">
    <name type="scientific">Stylosanthes scabra</name>
    <dbReference type="NCBI Taxonomy" id="79078"/>
    <lineage>
        <taxon>Eukaryota</taxon>
        <taxon>Viridiplantae</taxon>
        <taxon>Streptophyta</taxon>
        <taxon>Embryophyta</taxon>
        <taxon>Tracheophyta</taxon>
        <taxon>Spermatophyta</taxon>
        <taxon>Magnoliopsida</taxon>
        <taxon>eudicotyledons</taxon>
        <taxon>Gunneridae</taxon>
        <taxon>Pentapetalae</taxon>
        <taxon>rosids</taxon>
        <taxon>fabids</taxon>
        <taxon>Fabales</taxon>
        <taxon>Fabaceae</taxon>
        <taxon>Papilionoideae</taxon>
        <taxon>50 kb inversion clade</taxon>
        <taxon>dalbergioids sensu lato</taxon>
        <taxon>Dalbergieae</taxon>
        <taxon>Pterocarpus clade</taxon>
        <taxon>Stylosanthes</taxon>
    </lineage>
</organism>
<dbReference type="Proteomes" id="UP001341840">
    <property type="component" value="Unassembled WGS sequence"/>
</dbReference>
<protein>
    <submittedName>
        <fullName evidence="1">Uncharacterized protein</fullName>
    </submittedName>
</protein>
<proteinExistence type="predicted"/>
<name>A0ABU6XH16_9FABA</name>
<dbReference type="EMBL" id="JASCZI010211884">
    <property type="protein sequence ID" value="MED6197329.1"/>
    <property type="molecule type" value="Genomic_DNA"/>
</dbReference>
<reference evidence="1 2" key="1">
    <citation type="journal article" date="2023" name="Plants (Basel)">
        <title>Bridging the Gap: Combining Genomics and Transcriptomics Approaches to Understand Stylosanthes scabra, an Orphan Legume from the Brazilian Caatinga.</title>
        <authorList>
            <person name="Ferreira-Neto J.R.C."/>
            <person name="da Silva M.D."/>
            <person name="Binneck E."/>
            <person name="de Melo N.F."/>
            <person name="da Silva R.H."/>
            <person name="de Melo A.L.T.M."/>
            <person name="Pandolfi V."/>
            <person name="Bustamante F.O."/>
            <person name="Brasileiro-Vidal A.C."/>
            <person name="Benko-Iseppon A.M."/>
        </authorList>
    </citation>
    <scope>NUCLEOTIDE SEQUENCE [LARGE SCALE GENOMIC DNA]</scope>
    <source>
        <tissue evidence="1">Leaves</tissue>
    </source>
</reference>
<keyword evidence="2" id="KW-1185">Reference proteome</keyword>